<organism evidence="3 4">
    <name type="scientific">Streptomyces filamentosus</name>
    <name type="common">Streptomyces roseosporus</name>
    <dbReference type="NCBI Taxonomy" id="67294"/>
    <lineage>
        <taxon>Bacteria</taxon>
        <taxon>Bacillati</taxon>
        <taxon>Actinomycetota</taxon>
        <taxon>Actinomycetes</taxon>
        <taxon>Kitasatosporales</taxon>
        <taxon>Streptomycetaceae</taxon>
        <taxon>Streptomyces</taxon>
    </lineage>
</organism>
<evidence type="ECO:0000313" key="3">
    <source>
        <dbReference type="EMBL" id="GHG12717.1"/>
    </source>
</evidence>
<name>A0A919BTU9_STRFL</name>
<accession>A0A919BTU9</accession>
<proteinExistence type="predicted"/>
<dbReference type="EMBL" id="BNBE01000002">
    <property type="protein sequence ID" value="GHG12717.1"/>
    <property type="molecule type" value="Genomic_DNA"/>
</dbReference>
<keyword evidence="4" id="KW-1185">Reference proteome</keyword>
<feature type="region of interest" description="Disordered" evidence="1">
    <location>
        <begin position="305"/>
        <end position="402"/>
    </location>
</feature>
<evidence type="ECO:0000256" key="1">
    <source>
        <dbReference type="SAM" id="MobiDB-lite"/>
    </source>
</evidence>
<sequence>MGRSAWDTERRTTVWVDDGVEGLPPGMAGGRYRCRACGERLILKGARPSAKVQPHFAHRSNDGCSRPEQEALLDAADEVVIQLREQIHALPGVTHCVTASPGEDPEHPSGLPPAVLAQCGTTTVVIEAPSALPGPEAIRRRIHAVRDEHAGAAHVWFLKRDLAQFQQLAPHPVWLRGQKALHEQVAPNERQKAINEAGGHVYWLDGKAVLVPYGIRRFQHPVQPGQDWTNWEWRSDPRDDWRISKPRPAFDADTWGLVPVAFVSLTRTRGAFRPVDAYQVMDDLYAAQERRISWRNEHARAVYAARATPPAEPEAEVEPQQSPAPSPVAVADGEAAELRTPPEPEPEPEPASLPATGAAEHPAGAMPPAGTGTSAGIVPPPRPIGPPPPVSAPSAPVPAPRLWQRLVRLARRR</sequence>
<evidence type="ECO:0000259" key="2">
    <source>
        <dbReference type="Pfam" id="PF25164"/>
    </source>
</evidence>
<evidence type="ECO:0000313" key="4">
    <source>
        <dbReference type="Proteomes" id="UP000632849"/>
    </source>
</evidence>
<reference evidence="3" key="1">
    <citation type="journal article" date="2014" name="Int. J. Syst. Evol. Microbiol.">
        <title>Complete genome sequence of Corynebacterium casei LMG S-19264T (=DSM 44701T), isolated from a smear-ripened cheese.</title>
        <authorList>
            <consortium name="US DOE Joint Genome Institute (JGI-PGF)"/>
            <person name="Walter F."/>
            <person name="Albersmeier A."/>
            <person name="Kalinowski J."/>
            <person name="Ruckert C."/>
        </authorList>
    </citation>
    <scope>NUCLEOTIDE SEQUENCE</scope>
    <source>
        <strain evidence="3">JCM 4122</strain>
    </source>
</reference>
<protein>
    <recommendedName>
        <fullName evidence="2">Competence protein CoiA-like N-terminal domain-containing protein</fullName>
    </recommendedName>
</protein>
<feature type="compositionally biased region" description="Pro residues" evidence="1">
    <location>
        <begin position="378"/>
        <end position="399"/>
    </location>
</feature>
<reference evidence="3" key="2">
    <citation type="submission" date="2020-09" db="EMBL/GenBank/DDBJ databases">
        <authorList>
            <person name="Sun Q."/>
            <person name="Ohkuma M."/>
        </authorList>
    </citation>
    <scope>NUCLEOTIDE SEQUENCE</scope>
    <source>
        <strain evidence="3">JCM 4122</strain>
    </source>
</reference>
<dbReference type="InterPro" id="IPR057253">
    <property type="entry name" value="CoiA-like_N"/>
</dbReference>
<dbReference type="Proteomes" id="UP000632849">
    <property type="component" value="Unassembled WGS sequence"/>
</dbReference>
<comment type="caution">
    <text evidence="3">The sequence shown here is derived from an EMBL/GenBank/DDBJ whole genome shotgun (WGS) entry which is preliminary data.</text>
</comment>
<dbReference type="RefSeq" id="WP_190043198.1">
    <property type="nucleotide sequence ID" value="NZ_BNBE01000002.1"/>
</dbReference>
<feature type="domain" description="Competence protein CoiA-like N-terminal" evidence="2">
    <location>
        <begin position="30"/>
        <end position="65"/>
    </location>
</feature>
<dbReference type="AlphaFoldDB" id="A0A919BTU9"/>
<gene>
    <name evidence="3" type="ORF">GCM10017667_52820</name>
</gene>
<dbReference type="Pfam" id="PF25164">
    <property type="entry name" value="CoiA_N"/>
    <property type="match status" value="1"/>
</dbReference>